<evidence type="ECO:0000313" key="3">
    <source>
        <dbReference type="Proteomes" id="UP000245790"/>
    </source>
</evidence>
<dbReference type="Proteomes" id="UP000245790">
    <property type="component" value="Unassembled WGS sequence"/>
</dbReference>
<keyword evidence="3" id="KW-1185">Reference proteome</keyword>
<gene>
    <name evidence="2" type="ORF">C8D97_1243</name>
</gene>
<protein>
    <submittedName>
        <fullName evidence="2">Uncharacterized protein</fullName>
    </submittedName>
</protein>
<accession>A0A316F6S0</accession>
<comment type="caution">
    <text evidence="2">The sequence shown here is derived from an EMBL/GenBank/DDBJ whole genome shotgun (WGS) entry which is preliminary data.</text>
</comment>
<proteinExistence type="predicted"/>
<feature type="chain" id="PRO_5016236705" evidence="1">
    <location>
        <begin position="19"/>
        <end position="253"/>
    </location>
</feature>
<evidence type="ECO:0000313" key="2">
    <source>
        <dbReference type="EMBL" id="PWK41130.1"/>
    </source>
</evidence>
<dbReference type="AlphaFoldDB" id="A0A316F6S0"/>
<sequence>MKVYFFILCNLIFFNCSAKSNSSTLNIKNNDIENCIIDSKQHTLCFSGDEVALISLALRSNELIQLNKLEKYLSRWSTEERKVVNLHQIINNIKSNKALTIHLTPVIKGRLLYNFIHTGSDIIDWQNATTFIGALTAGQDLHLGKNWLFGIDEAREEAILTILEYGIQSQRDFQETLEHMTPTSCKSNSKTQSCAVALDKANKNKATFDHNFNILRDYLNDWGDSRRLNRWHDKLPISATKVAGKKKLPIARP</sequence>
<dbReference type="EMBL" id="QGGU01000024">
    <property type="protein sequence ID" value="PWK41130.1"/>
    <property type="molecule type" value="Genomic_DNA"/>
</dbReference>
<name>A0A316F6S0_9GAMM</name>
<reference evidence="2 3" key="1">
    <citation type="submission" date="2018-05" db="EMBL/GenBank/DDBJ databases">
        <title>Genomic Encyclopedia of Type Strains, Phase IV (KMG-IV): sequencing the most valuable type-strain genomes for metagenomic binning, comparative biology and taxonomic classification.</title>
        <authorList>
            <person name="Goeker M."/>
        </authorList>
    </citation>
    <scope>NUCLEOTIDE SEQUENCE [LARGE SCALE GENOMIC DNA]</scope>
    <source>
        <strain evidence="2 3">DSM 25350</strain>
    </source>
</reference>
<keyword evidence="1" id="KW-0732">Signal</keyword>
<dbReference type="RefSeq" id="WP_109765171.1">
    <property type="nucleotide sequence ID" value="NZ_QGGU01000024.1"/>
</dbReference>
<organism evidence="2 3">
    <name type="scientific">Pleionea mediterranea</name>
    <dbReference type="NCBI Taxonomy" id="523701"/>
    <lineage>
        <taxon>Bacteria</taxon>
        <taxon>Pseudomonadati</taxon>
        <taxon>Pseudomonadota</taxon>
        <taxon>Gammaproteobacteria</taxon>
        <taxon>Oceanospirillales</taxon>
        <taxon>Pleioneaceae</taxon>
        <taxon>Pleionea</taxon>
    </lineage>
</organism>
<evidence type="ECO:0000256" key="1">
    <source>
        <dbReference type="SAM" id="SignalP"/>
    </source>
</evidence>
<feature type="signal peptide" evidence="1">
    <location>
        <begin position="1"/>
        <end position="18"/>
    </location>
</feature>